<accession>A0ABU3V864</accession>
<dbReference type="Gene3D" id="1.10.10.10">
    <property type="entry name" value="Winged helix-like DNA-binding domain superfamily/Winged helix DNA-binding domain"/>
    <property type="match status" value="1"/>
</dbReference>
<reference evidence="3" key="1">
    <citation type="submission" date="2023-05" db="EMBL/GenBank/DDBJ databases">
        <title>Sedimentitalea sp. nov. JM2-8.</title>
        <authorList>
            <person name="Huang J."/>
        </authorList>
    </citation>
    <scope>NUCLEOTIDE SEQUENCE [LARGE SCALE GENOMIC DNA]</scope>
    <source>
        <strain evidence="3">KHS03</strain>
    </source>
</reference>
<dbReference type="PANTHER" id="PTHR33164:SF95">
    <property type="entry name" value="TRANSCRIPTIONAL REGULATOR"/>
    <property type="match status" value="1"/>
</dbReference>
<proteinExistence type="predicted"/>
<dbReference type="InterPro" id="IPR000835">
    <property type="entry name" value="HTH_MarR-typ"/>
</dbReference>
<dbReference type="RefSeq" id="WP_316772059.1">
    <property type="nucleotide sequence ID" value="NZ_JASMWN010000001.1"/>
</dbReference>
<dbReference type="PRINTS" id="PR00598">
    <property type="entry name" value="HTHMARR"/>
</dbReference>
<dbReference type="InterPro" id="IPR036388">
    <property type="entry name" value="WH-like_DNA-bd_sf"/>
</dbReference>
<feature type="domain" description="HTH marR-type" evidence="1">
    <location>
        <begin position="1"/>
        <end position="143"/>
    </location>
</feature>
<sequence length="143" mass="15606">MDQPSTKDADYVLDQQVGFIMRQANQRHLAIFARHVPDLTPMQFAALAQLCALGRVSQNALGRATAMDAATIKGVIDRLRRKGYVASAPDPDDQRRVHLTATPDGLAAFRTLTPRAHGTTAETLAPLSDAEQADFLRLLSKLI</sequence>
<comment type="caution">
    <text evidence="2">The sequence shown here is derived from an EMBL/GenBank/DDBJ whole genome shotgun (WGS) entry which is preliminary data.</text>
</comment>
<dbReference type="SMART" id="SM00347">
    <property type="entry name" value="HTH_MARR"/>
    <property type="match status" value="1"/>
</dbReference>
<evidence type="ECO:0000259" key="1">
    <source>
        <dbReference type="PROSITE" id="PS50995"/>
    </source>
</evidence>
<evidence type="ECO:0000313" key="2">
    <source>
        <dbReference type="EMBL" id="MDU9002362.1"/>
    </source>
</evidence>
<dbReference type="Proteomes" id="UP001255416">
    <property type="component" value="Unassembled WGS sequence"/>
</dbReference>
<dbReference type="PANTHER" id="PTHR33164">
    <property type="entry name" value="TRANSCRIPTIONAL REGULATOR, MARR FAMILY"/>
    <property type="match status" value="1"/>
</dbReference>
<evidence type="ECO:0000313" key="3">
    <source>
        <dbReference type="Proteomes" id="UP001255416"/>
    </source>
</evidence>
<organism evidence="2 3">
    <name type="scientific">Sedimentitalea todarodis</name>
    <dbReference type="NCBI Taxonomy" id="1631240"/>
    <lineage>
        <taxon>Bacteria</taxon>
        <taxon>Pseudomonadati</taxon>
        <taxon>Pseudomonadota</taxon>
        <taxon>Alphaproteobacteria</taxon>
        <taxon>Rhodobacterales</taxon>
        <taxon>Paracoccaceae</taxon>
        <taxon>Sedimentitalea</taxon>
    </lineage>
</organism>
<dbReference type="Pfam" id="PF12802">
    <property type="entry name" value="MarR_2"/>
    <property type="match status" value="1"/>
</dbReference>
<dbReference type="InterPro" id="IPR039422">
    <property type="entry name" value="MarR/SlyA-like"/>
</dbReference>
<gene>
    <name evidence="2" type="ORF">QO231_00695</name>
</gene>
<dbReference type="SUPFAM" id="SSF46785">
    <property type="entry name" value="Winged helix' DNA-binding domain"/>
    <property type="match status" value="1"/>
</dbReference>
<dbReference type="EMBL" id="JASMWN010000001">
    <property type="protein sequence ID" value="MDU9002362.1"/>
    <property type="molecule type" value="Genomic_DNA"/>
</dbReference>
<name>A0ABU3V864_9RHOB</name>
<dbReference type="PROSITE" id="PS50995">
    <property type="entry name" value="HTH_MARR_2"/>
    <property type="match status" value="1"/>
</dbReference>
<protein>
    <submittedName>
        <fullName evidence="2">MarR family transcriptional regulator</fullName>
    </submittedName>
</protein>
<dbReference type="InterPro" id="IPR036390">
    <property type="entry name" value="WH_DNA-bd_sf"/>
</dbReference>
<keyword evidence="3" id="KW-1185">Reference proteome</keyword>